<evidence type="ECO:0000313" key="2">
    <source>
        <dbReference type="Proteomes" id="UP001444071"/>
    </source>
</evidence>
<comment type="caution">
    <text evidence="1">The sequence shown here is derived from an EMBL/GenBank/DDBJ whole genome shotgun (WGS) entry which is preliminary data.</text>
</comment>
<sequence length="131" mass="13980">MTSVLAEVVVKDLSRDVQLIKNKLAEGNMAPGGTWGPATATPMLPFQLPVASEQDFNEARSLLMEESVRQKMTACLVLVGGTNSDNLMRQMLATAMTSALVGSTGLERKTSVVQKARSHSSSQHCMFAAAP</sequence>
<dbReference type="EMBL" id="JAHRIM010006492">
    <property type="protein sequence ID" value="MEQ2259788.1"/>
    <property type="molecule type" value="Genomic_DNA"/>
</dbReference>
<accession>A0ABV0VRD1</accession>
<keyword evidence="2" id="KW-1185">Reference proteome</keyword>
<name>A0ABV0VRD1_9TELE</name>
<gene>
    <name evidence="1" type="ORF">XENORESO_018394</name>
</gene>
<reference evidence="1 2" key="1">
    <citation type="submission" date="2021-06" db="EMBL/GenBank/DDBJ databases">
        <authorList>
            <person name="Palmer J.M."/>
        </authorList>
    </citation>
    <scope>NUCLEOTIDE SEQUENCE [LARGE SCALE GENOMIC DNA]</scope>
    <source>
        <strain evidence="1 2">XR_2019</strain>
        <tissue evidence="1">Muscle</tissue>
    </source>
</reference>
<organism evidence="1 2">
    <name type="scientific">Xenotaenia resolanae</name>
    <dbReference type="NCBI Taxonomy" id="208358"/>
    <lineage>
        <taxon>Eukaryota</taxon>
        <taxon>Metazoa</taxon>
        <taxon>Chordata</taxon>
        <taxon>Craniata</taxon>
        <taxon>Vertebrata</taxon>
        <taxon>Euteleostomi</taxon>
        <taxon>Actinopterygii</taxon>
        <taxon>Neopterygii</taxon>
        <taxon>Teleostei</taxon>
        <taxon>Neoteleostei</taxon>
        <taxon>Acanthomorphata</taxon>
        <taxon>Ovalentaria</taxon>
        <taxon>Atherinomorphae</taxon>
        <taxon>Cyprinodontiformes</taxon>
        <taxon>Goodeidae</taxon>
        <taxon>Xenotaenia</taxon>
    </lineage>
</organism>
<dbReference type="Proteomes" id="UP001444071">
    <property type="component" value="Unassembled WGS sequence"/>
</dbReference>
<protein>
    <submittedName>
        <fullName evidence="1">Uncharacterized protein</fullName>
    </submittedName>
</protein>
<evidence type="ECO:0000313" key="1">
    <source>
        <dbReference type="EMBL" id="MEQ2259788.1"/>
    </source>
</evidence>
<proteinExistence type="predicted"/>